<name>A0A0D8IV79_9FIRM</name>
<dbReference type="Proteomes" id="UP000431913">
    <property type="component" value="Unassembled WGS sequence"/>
</dbReference>
<dbReference type="SMART" id="SM00871">
    <property type="entry name" value="AraC_E_bind"/>
    <property type="match status" value="1"/>
</dbReference>
<dbReference type="AlphaFoldDB" id="A0A0D8IV79"/>
<proteinExistence type="predicted"/>
<dbReference type="RefSeq" id="WP_050006605.1">
    <property type="nucleotide sequence ID" value="NZ_CAOJUJ010000012.1"/>
</dbReference>
<dbReference type="SMART" id="SM00422">
    <property type="entry name" value="HTH_MERR"/>
    <property type="match status" value="1"/>
</dbReference>
<dbReference type="Proteomes" id="UP000449193">
    <property type="component" value="Unassembled WGS sequence"/>
</dbReference>
<evidence type="ECO:0000313" key="5">
    <source>
        <dbReference type="EMBL" id="MTS28710.1"/>
    </source>
</evidence>
<evidence type="ECO:0000259" key="2">
    <source>
        <dbReference type="PROSITE" id="PS50937"/>
    </source>
</evidence>
<evidence type="ECO:0000313" key="8">
    <source>
        <dbReference type="Proteomes" id="UP000431913"/>
    </source>
</evidence>
<evidence type="ECO:0000313" key="6">
    <source>
        <dbReference type="EMBL" id="MTS50321.1"/>
    </source>
</evidence>
<dbReference type="SUPFAM" id="SSF46955">
    <property type="entry name" value="Putative DNA-binding domain"/>
    <property type="match status" value="1"/>
</dbReference>
<comment type="caution">
    <text evidence="3">The sequence shown here is derived from an EMBL/GenBank/DDBJ whole genome shotgun (WGS) entry which is preliminary data.</text>
</comment>
<gene>
    <name evidence="4" type="ORF">FYJ76_05760</name>
    <name evidence="6" type="ORF">GMD52_02030</name>
    <name evidence="5" type="ORF">GMD59_15660</name>
    <name evidence="3" type="ORF">TQ39_18395</name>
</gene>
<dbReference type="InterPro" id="IPR011256">
    <property type="entry name" value="Reg_factor_effector_dom_sf"/>
</dbReference>
<dbReference type="GeneID" id="42858507"/>
<evidence type="ECO:0000313" key="10">
    <source>
        <dbReference type="Proteomes" id="UP000472755"/>
    </source>
</evidence>
<dbReference type="SUPFAM" id="SSF55136">
    <property type="entry name" value="Probable bacterial effector-binding domain"/>
    <property type="match status" value="1"/>
</dbReference>
<dbReference type="Proteomes" id="UP000032483">
    <property type="component" value="Unassembled WGS sequence"/>
</dbReference>
<dbReference type="EMBL" id="VUNJ01000005">
    <property type="protein sequence ID" value="MST91448.1"/>
    <property type="molecule type" value="Genomic_DNA"/>
</dbReference>
<dbReference type="Pfam" id="PF06445">
    <property type="entry name" value="GyrI-like"/>
    <property type="match status" value="1"/>
</dbReference>
<dbReference type="PATRIC" id="fig|1550024.3.peg.4214"/>
<evidence type="ECO:0000313" key="3">
    <source>
        <dbReference type="EMBL" id="KJF38384.1"/>
    </source>
</evidence>
<evidence type="ECO:0000313" key="4">
    <source>
        <dbReference type="EMBL" id="MST91448.1"/>
    </source>
</evidence>
<dbReference type="InterPro" id="IPR047057">
    <property type="entry name" value="MerR_fam"/>
</dbReference>
<reference evidence="3" key="1">
    <citation type="submission" date="2015-02" db="EMBL/GenBank/DDBJ databases">
        <title>A novel member of the family Ruminococcaceae isolated from human feces.</title>
        <authorList>
            <person name="Shkoporov A.N."/>
            <person name="Chaplin A.V."/>
            <person name="Motuzova O.V."/>
            <person name="Kafarskaia L.I."/>
            <person name="Khokhlova E.V."/>
            <person name="Efimov B.A."/>
        </authorList>
    </citation>
    <scope>NUCLEOTIDE SEQUENCE [LARGE SCALE GENOMIC DNA]</scope>
    <source>
        <strain evidence="3">585-1</strain>
    </source>
</reference>
<reference evidence="9 10" key="2">
    <citation type="journal article" date="2019" name="Nat. Med.">
        <title>A library of human gut bacterial isolates paired with longitudinal multiomics data enables mechanistic microbiome research.</title>
        <authorList>
            <person name="Poyet M."/>
            <person name="Groussin M."/>
            <person name="Gibbons S.M."/>
            <person name="Avila-Pacheco J."/>
            <person name="Jiang X."/>
            <person name="Kearney S.M."/>
            <person name="Perrotta A.R."/>
            <person name="Berdy B."/>
            <person name="Zhao S."/>
            <person name="Lieberman T.D."/>
            <person name="Swanson P.K."/>
            <person name="Smith M."/>
            <person name="Roesemann S."/>
            <person name="Alexander J.E."/>
            <person name="Rich S.A."/>
            <person name="Livny J."/>
            <person name="Vlamakis H."/>
            <person name="Clish C."/>
            <person name="Bullock K."/>
            <person name="Deik A."/>
            <person name="Scott J."/>
            <person name="Pierce K.A."/>
            <person name="Xavier R.J."/>
            <person name="Alm E.J."/>
        </authorList>
    </citation>
    <scope>NUCLEOTIDE SEQUENCE [LARGE SCALE GENOMIC DNA]</scope>
    <source>
        <strain evidence="5 10">BIOML-A4</strain>
        <strain evidence="6 9">BIOML-A7</strain>
    </source>
</reference>
<dbReference type="PANTHER" id="PTHR30204:SF97">
    <property type="entry name" value="MERR FAMILY REGULATORY PROTEIN"/>
    <property type="match status" value="1"/>
</dbReference>
<organism evidence="3 7">
    <name type="scientific">Ruthenibacterium lactatiformans</name>
    <dbReference type="NCBI Taxonomy" id="1550024"/>
    <lineage>
        <taxon>Bacteria</taxon>
        <taxon>Bacillati</taxon>
        <taxon>Bacillota</taxon>
        <taxon>Clostridia</taxon>
        <taxon>Eubacteriales</taxon>
        <taxon>Oscillospiraceae</taxon>
        <taxon>Ruthenibacterium</taxon>
    </lineage>
</organism>
<dbReference type="Gene3D" id="1.10.1660.10">
    <property type="match status" value="1"/>
</dbReference>
<dbReference type="Gene3D" id="3.20.80.10">
    <property type="entry name" value="Regulatory factor, effector binding domain"/>
    <property type="match status" value="1"/>
</dbReference>
<dbReference type="EMBL" id="WMZU01000034">
    <property type="protein sequence ID" value="MTS28710.1"/>
    <property type="molecule type" value="Genomic_DNA"/>
</dbReference>
<evidence type="ECO:0000313" key="9">
    <source>
        <dbReference type="Proteomes" id="UP000449193"/>
    </source>
</evidence>
<reference evidence="4 8" key="3">
    <citation type="submission" date="2019-08" db="EMBL/GenBank/DDBJ databases">
        <title>In-depth cultivation of the pig gut microbiome towards novel bacterial diversity and tailored functional studies.</title>
        <authorList>
            <person name="Wylensek D."/>
            <person name="Hitch T.C.A."/>
            <person name="Clavel T."/>
        </authorList>
    </citation>
    <scope>NUCLEOTIDE SEQUENCE [LARGE SCALE GENOMIC DNA]</scope>
    <source>
        <strain evidence="4 8">WCA3-601-WT-6J</strain>
    </source>
</reference>
<dbReference type="GO" id="GO:0003700">
    <property type="term" value="F:DNA-binding transcription factor activity"/>
    <property type="evidence" value="ECO:0007669"/>
    <property type="project" value="InterPro"/>
</dbReference>
<evidence type="ECO:0000256" key="1">
    <source>
        <dbReference type="ARBA" id="ARBA00023125"/>
    </source>
</evidence>
<accession>A0A0D8IV79</accession>
<feature type="domain" description="HTH merR-type" evidence="2">
    <location>
        <begin position="1"/>
        <end position="70"/>
    </location>
</feature>
<dbReference type="GO" id="GO:0003677">
    <property type="term" value="F:DNA binding"/>
    <property type="evidence" value="ECO:0007669"/>
    <property type="project" value="UniProtKB-KW"/>
</dbReference>
<keyword evidence="1" id="KW-0238">DNA-binding</keyword>
<dbReference type="InterPro" id="IPR000551">
    <property type="entry name" value="MerR-type_HTH_dom"/>
</dbReference>
<evidence type="ECO:0000313" key="7">
    <source>
        <dbReference type="Proteomes" id="UP000032483"/>
    </source>
</evidence>
<dbReference type="EMBL" id="WMZR01000002">
    <property type="protein sequence ID" value="MTS50321.1"/>
    <property type="molecule type" value="Genomic_DNA"/>
</dbReference>
<dbReference type="InterPro" id="IPR029442">
    <property type="entry name" value="GyrI-like"/>
</dbReference>
<dbReference type="InterPro" id="IPR009061">
    <property type="entry name" value="DNA-bd_dom_put_sf"/>
</dbReference>
<dbReference type="EMBL" id="JXXK01000046">
    <property type="protein sequence ID" value="KJF38384.1"/>
    <property type="molecule type" value="Genomic_DNA"/>
</dbReference>
<keyword evidence="7" id="KW-1185">Reference proteome</keyword>
<dbReference type="Pfam" id="PF13411">
    <property type="entry name" value="MerR_1"/>
    <property type="match status" value="1"/>
</dbReference>
<protein>
    <submittedName>
        <fullName evidence="3">AraC family transcriptional regulator</fullName>
    </submittedName>
    <submittedName>
        <fullName evidence="4">MerR family transcriptional regulator</fullName>
    </submittedName>
</protein>
<dbReference type="InterPro" id="IPR010499">
    <property type="entry name" value="AraC_E-bd"/>
</dbReference>
<sequence length="265" mass="29909">MYTIGEFSNLAHVSARSLRYYDAMGLLRPAHMGENGYRYYTGGQLPALAKIETLKSYGFTLAEVKELLLLPETELAHRIHVRRISAYAQLNEMRRVIRRMEAAIVQMEGTSMANDTYHVILMQAPAQKVFSVRRTIQIGEMHDLFAELRAQMKRAGVRRTGPTQARYHGEEFSYEHMDVEAQAAVDADGPNVSVIPAGTFAAVTHTGPYENIKYAYDALCGWVAHHPEYKVCGPAIERYIKDEAMVHDPEELETGVLFPVCRAEE</sequence>
<dbReference type="Proteomes" id="UP000472755">
    <property type="component" value="Unassembled WGS sequence"/>
</dbReference>
<dbReference type="PANTHER" id="PTHR30204">
    <property type="entry name" value="REDOX-CYCLING DRUG-SENSING TRANSCRIPTIONAL ACTIVATOR SOXR"/>
    <property type="match status" value="1"/>
</dbReference>
<dbReference type="PROSITE" id="PS50937">
    <property type="entry name" value="HTH_MERR_2"/>
    <property type="match status" value="1"/>
</dbReference>